<dbReference type="EMBL" id="JBHUJB010000071">
    <property type="protein sequence ID" value="MFD2160097.1"/>
    <property type="molecule type" value="Genomic_DNA"/>
</dbReference>
<feature type="region of interest" description="Disordered" evidence="1">
    <location>
        <begin position="1"/>
        <end position="25"/>
    </location>
</feature>
<feature type="compositionally biased region" description="Low complexity" evidence="1">
    <location>
        <begin position="10"/>
        <end position="21"/>
    </location>
</feature>
<gene>
    <name evidence="2" type="ORF">ACFSW8_14425</name>
</gene>
<comment type="caution">
    <text evidence="2">The sequence shown here is derived from an EMBL/GenBank/DDBJ whole genome shotgun (WGS) entry which is preliminary data.</text>
</comment>
<proteinExistence type="predicted"/>
<evidence type="ECO:0000256" key="1">
    <source>
        <dbReference type="SAM" id="MobiDB-lite"/>
    </source>
</evidence>
<keyword evidence="3" id="KW-1185">Reference proteome</keyword>
<accession>A0ABW4ZE45</accession>
<reference evidence="3" key="1">
    <citation type="journal article" date="2019" name="Int. J. Syst. Evol. Microbiol.">
        <title>The Global Catalogue of Microorganisms (GCM) 10K type strain sequencing project: providing services to taxonomists for standard genome sequencing and annotation.</title>
        <authorList>
            <consortium name="The Broad Institute Genomics Platform"/>
            <consortium name="The Broad Institute Genome Sequencing Center for Infectious Disease"/>
            <person name="Wu L."/>
            <person name="Ma J."/>
        </authorList>
    </citation>
    <scope>NUCLEOTIDE SEQUENCE [LARGE SCALE GENOMIC DNA]</scope>
    <source>
        <strain evidence="3">CCUG 57942</strain>
    </source>
</reference>
<sequence>MSWEQHRQGVKQAQKQKPVKASDSDAMTKLQAEIVQLEGVQQMQNEDEDVSFVVVPSKLLQEYASRMERAQVGGDLFSNDRKVEEILNISDQEKMQLQRGWREMQRRMKKAQLAKVEVSDGEDGSVQIAVPELSEQISEIGRQYQAEVGAVLGENRGKAFAAIKQLDSAFEQAGGEVKYSVKMESTGDGFWRYHIKQSGGAGSRAWVGSKIPQSLRHLTEVAEIRSELDQAPEEDEN</sequence>
<organism evidence="2 3">
    <name type="scientific">Rubritalea tangerina</name>
    <dbReference type="NCBI Taxonomy" id="430798"/>
    <lineage>
        <taxon>Bacteria</taxon>
        <taxon>Pseudomonadati</taxon>
        <taxon>Verrucomicrobiota</taxon>
        <taxon>Verrucomicrobiia</taxon>
        <taxon>Verrucomicrobiales</taxon>
        <taxon>Rubritaleaceae</taxon>
        <taxon>Rubritalea</taxon>
    </lineage>
</organism>
<evidence type="ECO:0000313" key="3">
    <source>
        <dbReference type="Proteomes" id="UP001597389"/>
    </source>
</evidence>
<evidence type="ECO:0000313" key="2">
    <source>
        <dbReference type="EMBL" id="MFD2160097.1"/>
    </source>
</evidence>
<dbReference type="Proteomes" id="UP001597389">
    <property type="component" value="Unassembled WGS sequence"/>
</dbReference>
<protein>
    <submittedName>
        <fullName evidence="2">Uncharacterized protein</fullName>
    </submittedName>
</protein>
<name>A0ABW4ZE45_9BACT</name>